<dbReference type="OrthoDB" id="7389193at2"/>
<dbReference type="SUPFAM" id="SSF53474">
    <property type="entry name" value="alpha/beta-Hydrolases"/>
    <property type="match status" value="1"/>
</dbReference>
<keyword evidence="2" id="KW-0378">Hydrolase</keyword>
<evidence type="ECO:0000313" key="2">
    <source>
        <dbReference type="EMBL" id="TGX39967.1"/>
    </source>
</evidence>
<name>A0A4S1WEE1_9SPHN</name>
<dbReference type="EMBL" id="SRXU01000007">
    <property type="protein sequence ID" value="TGX39967.1"/>
    <property type="molecule type" value="Genomic_DNA"/>
</dbReference>
<sequence length="273" mass="29828">MDRERPACRWGADGRLDALPLWSDAVALKFATPDSANVPPPRLALLSEWPRAAWGLGRLIAEWKTLDGVPRGDGHPVILLPGLVNSDRSNFVMRRYLNRLGYRAEGWDLGRNLGVRAIGPEGERLMARIAALHEETGEKVTLIGISLGGIMARIAAHRHPELVREVITISSPFAGPPTCTNVWRQFEWLTGEKIDDPAVSARLKEAARPLPVPATAIWSRNDGLVNGLICREPEGSPGRAIEISSSHLFVQMRPEVLRAVAQTLGGQSGSEAR</sequence>
<dbReference type="Gene3D" id="3.40.50.1820">
    <property type="entry name" value="alpha/beta hydrolase"/>
    <property type="match status" value="1"/>
</dbReference>
<dbReference type="InterPro" id="IPR029058">
    <property type="entry name" value="AB_hydrolase_fold"/>
</dbReference>
<dbReference type="AlphaFoldDB" id="A0A4S1WEE1"/>
<reference evidence="2 3" key="1">
    <citation type="submission" date="2019-04" db="EMBL/GenBank/DDBJ databases">
        <title>Sphingomonas psychrotolerans sp. nov., isolated from soil in the Tianshan Mountains, Xinjiang, China.</title>
        <authorList>
            <person name="Luo Y."/>
            <person name="Sheng H."/>
        </authorList>
    </citation>
    <scope>NUCLEOTIDE SEQUENCE [LARGE SCALE GENOMIC DNA]</scope>
    <source>
        <strain evidence="2 3">KIS18-15</strain>
    </source>
</reference>
<dbReference type="InterPro" id="IPR000073">
    <property type="entry name" value="AB_hydrolase_1"/>
</dbReference>
<feature type="domain" description="AB hydrolase-1" evidence="1">
    <location>
        <begin position="138"/>
        <end position="185"/>
    </location>
</feature>
<accession>A0A4S1WEE1</accession>
<dbReference type="Proteomes" id="UP000309848">
    <property type="component" value="Unassembled WGS sequence"/>
</dbReference>
<evidence type="ECO:0000259" key="1">
    <source>
        <dbReference type="Pfam" id="PF00561"/>
    </source>
</evidence>
<proteinExistence type="predicted"/>
<organism evidence="2 3">
    <name type="scientific">Sphingomonas naasensis</name>
    <dbReference type="NCBI Taxonomy" id="1344951"/>
    <lineage>
        <taxon>Bacteria</taxon>
        <taxon>Pseudomonadati</taxon>
        <taxon>Pseudomonadota</taxon>
        <taxon>Alphaproteobacteria</taxon>
        <taxon>Sphingomonadales</taxon>
        <taxon>Sphingomonadaceae</taxon>
        <taxon>Sphingomonas</taxon>
    </lineage>
</organism>
<dbReference type="Pfam" id="PF00561">
    <property type="entry name" value="Abhydrolase_1"/>
    <property type="match status" value="1"/>
</dbReference>
<comment type="caution">
    <text evidence="2">The sequence shown here is derived from an EMBL/GenBank/DDBJ whole genome shotgun (WGS) entry which is preliminary data.</text>
</comment>
<protein>
    <submittedName>
        <fullName evidence="2">Alpha/beta fold hydrolase</fullName>
    </submittedName>
</protein>
<dbReference type="GO" id="GO:0016787">
    <property type="term" value="F:hydrolase activity"/>
    <property type="evidence" value="ECO:0007669"/>
    <property type="project" value="UniProtKB-KW"/>
</dbReference>
<evidence type="ECO:0000313" key="3">
    <source>
        <dbReference type="Proteomes" id="UP000309848"/>
    </source>
</evidence>
<gene>
    <name evidence="2" type="ORF">E5A74_15410</name>
</gene>
<keyword evidence="3" id="KW-1185">Reference proteome</keyword>